<evidence type="ECO:0000256" key="1">
    <source>
        <dbReference type="ARBA" id="ARBA00010931"/>
    </source>
</evidence>
<evidence type="ECO:0000256" key="2">
    <source>
        <dbReference type="ARBA" id="ARBA00017647"/>
    </source>
</evidence>
<feature type="region of interest" description="Disordered" evidence="10">
    <location>
        <begin position="378"/>
        <end position="398"/>
    </location>
</feature>
<evidence type="ECO:0000256" key="6">
    <source>
        <dbReference type="ARBA" id="ARBA00023006"/>
    </source>
</evidence>
<name>A0A4S8RZK5_AURPU</name>
<evidence type="ECO:0000256" key="8">
    <source>
        <dbReference type="ARBA" id="ARBA00030242"/>
    </source>
</evidence>
<evidence type="ECO:0000256" key="9">
    <source>
        <dbReference type="ARBA" id="ARBA00032823"/>
    </source>
</evidence>
<dbReference type="AlphaFoldDB" id="A0A4S8RZK5"/>
<comment type="caution">
    <text evidence="12">The sequence shown here is derived from an EMBL/GenBank/DDBJ whole genome shotgun (WGS) entry which is preliminary data.</text>
</comment>
<evidence type="ECO:0000256" key="5">
    <source>
        <dbReference type="ARBA" id="ARBA00022927"/>
    </source>
</evidence>
<dbReference type="Pfam" id="PF16420">
    <property type="entry name" value="ATG7_N"/>
    <property type="match status" value="1"/>
</dbReference>
<evidence type="ECO:0000256" key="4">
    <source>
        <dbReference type="ARBA" id="ARBA00022448"/>
    </source>
</evidence>
<evidence type="ECO:0000313" key="13">
    <source>
        <dbReference type="Proteomes" id="UP000304951"/>
    </source>
</evidence>
<dbReference type="InterPro" id="IPR032197">
    <property type="entry name" value="Atg7_N"/>
</dbReference>
<dbReference type="InterPro" id="IPR042522">
    <property type="entry name" value="Atg7_N_1"/>
</dbReference>
<evidence type="ECO:0000259" key="11">
    <source>
        <dbReference type="Pfam" id="PF16420"/>
    </source>
</evidence>
<evidence type="ECO:0000256" key="10">
    <source>
        <dbReference type="SAM" id="MobiDB-lite"/>
    </source>
</evidence>
<sequence length="398" mass="44921">MEPLKFAPWTSEIDLGFYSALGNLKLNHDRLDSSARRVLGVYQIQTKDKPERSARMQIHNAALTQDHVPAGFYRGEGYIRNYNTMDEYKQVDKAAHIERAGRTIWDAINDGTIFSCPSLLSSFSAICYADLKKFKFTYQFAYPALHSDPTWSCSTAQKISPKETLELVEKHDHKPDDTPDYRWKIAALANYETGFFNDVDADDQYICFADPSTFESNPGWMLRNLLVLVRQRWRLDKLQIMCYRDTHVRREDPHSIFFKAESVKPTEGDHSATFPSLPEGRDSPSSSPTPRSIPPSERGPMPDIAAWYRDTRSTKSSPIVNMGVYIRSSSSGVHALSVTRCLIGLEVRKITFVGNAKLSYSNPYYVITASARMSMSEAEANRNGKGNGRGNGEGQDRG</sequence>
<dbReference type="GO" id="GO:0015031">
    <property type="term" value="P:protein transport"/>
    <property type="evidence" value="ECO:0007669"/>
    <property type="project" value="UniProtKB-KW"/>
</dbReference>
<accession>A0A4S8RZK5</accession>
<comment type="similarity">
    <text evidence="1">Belongs to the ATG7 family.</text>
</comment>
<feature type="region of interest" description="Disordered" evidence="10">
    <location>
        <begin position="259"/>
        <end position="303"/>
    </location>
</feature>
<dbReference type="Gene3D" id="3.40.140.100">
    <property type="entry name" value="Ubiquitin-like modifier-activating enzyme ATG7 C-terminal domain"/>
    <property type="match status" value="1"/>
</dbReference>
<evidence type="ECO:0000256" key="7">
    <source>
        <dbReference type="ARBA" id="ARBA00029897"/>
    </source>
</evidence>
<dbReference type="EMBL" id="QZAF01001045">
    <property type="protein sequence ID" value="THV63772.1"/>
    <property type="molecule type" value="Genomic_DNA"/>
</dbReference>
<dbReference type="FunFam" id="3.40.140.70:FF:000001">
    <property type="entry name" value="Ubiquitin-like modifier-activating enzyme atg7"/>
    <property type="match status" value="1"/>
</dbReference>
<dbReference type="InterPro" id="IPR042523">
    <property type="entry name" value="Atg7_N_2"/>
</dbReference>
<keyword evidence="5" id="KW-0653">Protein transport</keyword>
<dbReference type="GO" id="GO:0006914">
    <property type="term" value="P:autophagy"/>
    <property type="evidence" value="ECO:0007669"/>
    <property type="project" value="UniProtKB-KW"/>
</dbReference>
<dbReference type="Gene3D" id="3.40.140.70">
    <property type="entry name" value="Ubiquitin-like modifier-activating enzyme ATG7 N-terminal domain"/>
    <property type="match status" value="1"/>
</dbReference>
<organism evidence="12 13">
    <name type="scientific">Aureobasidium pullulans</name>
    <name type="common">Black yeast</name>
    <name type="synonym">Pullularia pullulans</name>
    <dbReference type="NCBI Taxonomy" id="5580"/>
    <lineage>
        <taxon>Eukaryota</taxon>
        <taxon>Fungi</taxon>
        <taxon>Dikarya</taxon>
        <taxon>Ascomycota</taxon>
        <taxon>Pezizomycotina</taxon>
        <taxon>Dothideomycetes</taxon>
        <taxon>Dothideomycetidae</taxon>
        <taxon>Dothideales</taxon>
        <taxon>Saccotheciaceae</taxon>
        <taxon>Aureobasidium</taxon>
    </lineage>
</organism>
<gene>
    <name evidence="12" type="ORF">D6D28_10404</name>
</gene>
<proteinExistence type="inferred from homology"/>
<feature type="compositionally biased region" description="Basic and acidic residues" evidence="10">
    <location>
        <begin position="261"/>
        <end position="270"/>
    </location>
</feature>
<protein>
    <recommendedName>
        <fullName evidence="2">Ubiquitin-like modifier-activating enzyme ATG7</fullName>
    </recommendedName>
    <alternativeName>
        <fullName evidence="7 9">ATG12-activating enzyme E1 ATG7</fullName>
    </alternativeName>
    <alternativeName>
        <fullName evidence="8">Autophagy-related protein 7</fullName>
    </alternativeName>
    <alternativeName>
        <fullName evidence="3">Ubiquitin-like modifier-activating enzyme atg7</fullName>
    </alternativeName>
</protein>
<keyword evidence="4" id="KW-0813">Transport</keyword>
<keyword evidence="6" id="KW-0072">Autophagy</keyword>
<feature type="domain" description="Ubiquitin-like modifier-activating enzyme Atg7 N-terminal" evidence="11">
    <location>
        <begin position="4"/>
        <end position="272"/>
    </location>
</feature>
<feature type="compositionally biased region" description="Low complexity" evidence="10">
    <location>
        <begin position="283"/>
        <end position="296"/>
    </location>
</feature>
<feature type="compositionally biased region" description="Gly residues" evidence="10">
    <location>
        <begin position="385"/>
        <end position="398"/>
    </location>
</feature>
<reference evidence="12 13" key="1">
    <citation type="submission" date="2018-10" db="EMBL/GenBank/DDBJ databases">
        <title>Fifty Aureobasidium pullulans genomes reveal a recombining polyextremotolerant generalist.</title>
        <authorList>
            <person name="Gostincar C."/>
            <person name="Turk M."/>
            <person name="Zajc J."/>
            <person name="Gunde-Cimerman N."/>
        </authorList>
    </citation>
    <scope>NUCLEOTIDE SEQUENCE [LARGE SCALE GENOMIC DNA]</scope>
    <source>
        <strain evidence="12 13">EXF-11900</strain>
    </source>
</reference>
<evidence type="ECO:0000256" key="3">
    <source>
        <dbReference type="ARBA" id="ARBA00018730"/>
    </source>
</evidence>
<dbReference type="Proteomes" id="UP000304951">
    <property type="component" value="Unassembled WGS sequence"/>
</dbReference>
<evidence type="ECO:0000313" key="12">
    <source>
        <dbReference type="EMBL" id="THV63772.1"/>
    </source>
</evidence>